<name>A0A1X7V1Z7_AMPQE</name>
<reference evidence="1" key="1">
    <citation type="submission" date="2017-05" db="UniProtKB">
        <authorList>
            <consortium name="EnsemblMetazoa"/>
        </authorList>
    </citation>
    <scope>IDENTIFICATION</scope>
</reference>
<dbReference type="AlphaFoldDB" id="A0A1X7V1Z7"/>
<organism evidence="1">
    <name type="scientific">Amphimedon queenslandica</name>
    <name type="common">Sponge</name>
    <dbReference type="NCBI Taxonomy" id="400682"/>
    <lineage>
        <taxon>Eukaryota</taxon>
        <taxon>Metazoa</taxon>
        <taxon>Porifera</taxon>
        <taxon>Demospongiae</taxon>
        <taxon>Heteroscleromorpha</taxon>
        <taxon>Haplosclerida</taxon>
        <taxon>Niphatidae</taxon>
        <taxon>Amphimedon</taxon>
    </lineage>
</organism>
<dbReference type="EnsemblMetazoa" id="Aqu2.1.33814_001">
    <property type="protein sequence ID" value="Aqu2.1.33814_001"/>
    <property type="gene ID" value="Aqu2.1.33814"/>
</dbReference>
<dbReference type="InParanoid" id="A0A1X7V1Z7"/>
<proteinExistence type="predicted"/>
<protein>
    <submittedName>
        <fullName evidence="1">Uncharacterized protein</fullName>
    </submittedName>
</protein>
<sequence length="104" mass="11808">LEHVRIIIRFRIFQITLIADIEKAFLMISVAPKDRDKINKAKGVPLYVENLELKVLGIHLEVLQDQLVFKPADAVNLEMIASPTKWLVVSAVSQFYDPLGLLLL</sequence>
<evidence type="ECO:0000313" key="1">
    <source>
        <dbReference type="EnsemblMetazoa" id="Aqu2.1.33814_001"/>
    </source>
</evidence>
<accession>A0A1X7V1Z7</accession>